<evidence type="ECO:0000313" key="4">
    <source>
        <dbReference type="Proteomes" id="UP001432071"/>
    </source>
</evidence>
<feature type="region of interest" description="Disordered" evidence="1">
    <location>
        <begin position="330"/>
        <end position="351"/>
    </location>
</feature>
<feature type="transmembrane region" description="Helical" evidence="2">
    <location>
        <begin position="209"/>
        <end position="231"/>
    </location>
</feature>
<feature type="transmembrane region" description="Helical" evidence="2">
    <location>
        <begin position="303"/>
        <end position="324"/>
    </location>
</feature>
<feature type="transmembrane region" description="Helical" evidence="2">
    <location>
        <begin position="31"/>
        <end position="52"/>
    </location>
</feature>
<sequence length="351" mass="37118">MKHTDTPAPTPVPAPQPRLLPWLLRLHRPGLAVWAGLVAVLALALIAMWGPLGAAAADGWRQYRDCGDSGPCGYDQDAIIRYRDVYTYTTFAVIALPFLVAAWAGAALIGRELESGTAHLAWTTGLSPTRWLAAKLAAPAALITAGTGLLVLLHHLAWSANRHRIDTSKSWYDSPTLHANGPTTVALALAGLAAGVLAGLLWRRTLPALVAGLGFTVVLRFAADLVMPYLWPSVTHVTGPDTGYFMAGVEVDSGLVTSDGRHIADPGCGPSFVDGCAEMYAKLDATGVYTEYHPESHYWPLQLTTSALLLAVAAGLVVTAFALLRRSTASTPTRTGASPRTAVSAREEVAV</sequence>
<feature type="transmembrane region" description="Helical" evidence="2">
    <location>
        <begin position="131"/>
        <end position="157"/>
    </location>
</feature>
<evidence type="ECO:0000313" key="3">
    <source>
        <dbReference type="EMBL" id="WUN88550.1"/>
    </source>
</evidence>
<evidence type="ECO:0000256" key="2">
    <source>
        <dbReference type="SAM" id="Phobius"/>
    </source>
</evidence>
<evidence type="ECO:0000256" key="1">
    <source>
        <dbReference type="SAM" id="MobiDB-lite"/>
    </source>
</evidence>
<name>A0ABZ1R1E5_9ACTN</name>
<keyword evidence="2" id="KW-1133">Transmembrane helix</keyword>
<gene>
    <name evidence="3" type="ORF">OHT53_21925</name>
</gene>
<dbReference type="RefSeq" id="WP_150471691.1">
    <property type="nucleotide sequence ID" value="NZ_CP108038.1"/>
</dbReference>
<dbReference type="Proteomes" id="UP001432071">
    <property type="component" value="Chromosome"/>
</dbReference>
<organism evidence="3 4">
    <name type="scientific">Streptomyces bobili</name>
    <dbReference type="NCBI Taxonomy" id="67280"/>
    <lineage>
        <taxon>Bacteria</taxon>
        <taxon>Bacillati</taxon>
        <taxon>Actinomycetota</taxon>
        <taxon>Actinomycetes</taxon>
        <taxon>Kitasatosporales</taxon>
        <taxon>Streptomycetaceae</taxon>
        <taxon>Streptomyces</taxon>
    </lineage>
</organism>
<dbReference type="GeneID" id="93763688"/>
<keyword evidence="2" id="KW-0472">Membrane</keyword>
<reference evidence="3" key="1">
    <citation type="submission" date="2022-10" db="EMBL/GenBank/DDBJ databases">
        <title>The complete genomes of actinobacterial strains from the NBC collection.</title>
        <authorList>
            <person name="Joergensen T.S."/>
            <person name="Alvarez Arevalo M."/>
            <person name="Sterndorff E.B."/>
            <person name="Faurdal D."/>
            <person name="Vuksanovic O."/>
            <person name="Mourched A.-S."/>
            <person name="Charusanti P."/>
            <person name="Shaw S."/>
            <person name="Blin K."/>
            <person name="Weber T."/>
        </authorList>
    </citation>
    <scope>NUCLEOTIDE SEQUENCE</scope>
    <source>
        <strain evidence="3">NBC_00302</strain>
    </source>
</reference>
<keyword evidence="2" id="KW-0812">Transmembrane</keyword>
<accession>A0ABZ1R1E5</accession>
<feature type="transmembrane region" description="Helical" evidence="2">
    <location>
        <begin position="177"/>
        <end position="202"/>
    </location>
</feature>
<keyword evidence="4" id="KW-1185">Reference proteome</keyword>
<proteinExistence type="predicted"/>
<dbReference type="EMBL" id="CP108038">
    <property type="protein sequence ID" value="WUN88550.1"/>
    <property type="molecule type" value="Genomic_DNA"/>
</dbReference>
<protein>
    <submittedName>
        <fullName evidence="3">ABC transporter permease</fullName>
    </submittedName>
</protein>
<feature type="transmembrane region" description="Helical" evidence="2">
    <location>
        <begin position="85"/>
        <end position="110"/>
    </location>
</feature>